<protein>
    <submittedName>
        <fullName evidence="1">Uncharacterized protein</fullName>
    </submittedName>
</protein>
<keyword evidence="1" id="KW-0614">Plasmid</keyword>
<keyword evidence="2" id="KW-1185">Reference proteome</keyword>
<evidence type="ECO:0000313" key="2">
    <source>
        <dbReference type="Proteomes" id="UP000510888"/>
    </source>
</evidence>
<dbReference type="RefSeq" id="WP_180727239.1">
    <property type="nucleotide sequence ID" value="NZ_AP023177.1"/>
</dbReference>
<dbReference type="KEGG" id="plad:PPGU16_83740"/>
<reference evidence="1 2" key="1">
    <citation type="journal article" date="2020" name="Genes (Basel)">
        <title>Genomic Comparison of Insect Gut Symbionts from Divergent Burkholderia Subclades.</title>
        <authorList>
            <person name="Takeshita K."/>
            <person name="Kikuchi Y."/>
        </authorList>
    </citation>
    <scope>NUCLEOTIDE SEQUENCE [LARGE SCALE GENOMIC DNA]</scope>
    <source>
        <strain evidence="1 2">PGU16</strain>
        <plasmid evidence="1 2">PPGU16_p2</plasmid>
    </source>
</reference>
<gene>
    <name evidence="1" type="ORF">PPGU16_83740</name>
</gene>
<dbReference type="EMBL" id="AP023177">
    <property type="protein sequence ID" value="BCF95307.1"/>
    <property type="molecule type" value="Genomic_DNA"/>
</dbReference>
<proteinExistence type="predicted"/>
<dbReference type="Proteomes" id="UP000510888">
    <property type="component" value="Plasmid PPGU16_p2"/>
</dbReference>
<organism evidence="1 2">
    <name type="scientific">Paraburkholderia largidicola</name>
    <dbReference type="NCBI Taxonomy" id="3014751"/>
    <lineage>
        <taxon>Bacteria</taxon>
        <taxon>Pseudomonadati</taxon>
        <taxon>Pseudomonadota</taxon>
        <taxon>Betaproteobacteria</taxon>
        <taxon>Burkholderiales</taxon>
        <taxon>Burkholderiaceae</taxon>
        <taxon>Paraburkholderia</taxon>
    </lineage>
</organism>
<name>A0A7I8C2L1_9BURK</name>
<dbReference type="AlphaFoldDB" id="A0A7I8C2L1"/>
<accession>A0A7I8C2L1</accession>
<sequence length="116" mass="12579">MSNDCIRAPLRIRRPAAFDLAADSISKLSDADFPAWLGWQKVEESDGVFADDGVCDIPSLRTLPGSAVKADDTGDAAKQDFAAFVAAPENASLRERLQHLVCRFPTESDGANNEQR</sequence>
<geneLocation type="plasmid" evidence="1 2">
    <name>PPGU16_p2</name>
</geneLocation>
<evidence type="ECO:0000313" key="1">
    <source>
        <dbReference type="EMBL" id="BCF95307.1"/>
    </source>
</evidence>